<evidence type="ECO:0000256" key="1">
    <source>
        <dbReference type="SAM" id="Phobius"/>
    </source>
</evidence>
<gene>
    <name evidence="2" type="ORF">KDW96_18840</name>
</gene>
<organism evidence="2 3">
    <name type="scientific">Pseudomonas benzenivorans</name>
    <dbReference type="NCBI Taxonomy" id="556533"/>
    <lineage>
        <taxon>Bacteria</taxon>
        <taxon>Pseudomonadati</taxon>
        <taxon>Pseudomonadota</taxon>
        <taxon>Gammaproteobacteria</taxon>
        <taxon>Pseudomonadales</taxon>
        <taxon>Pseudomonadaceae</taxon>
        <taxon>Pseudomonas</taxon>
    </lineage>
</organism>
<dbReference type="Proteomes" id="UP001059672">
    <property type="component" value="Chromosome"/>
</dbReference>
<accession>A0ABY5H4I8</accession>
<dbReference type="Pfam" id="PF06961">
    <property type="entry name" value="DUF1294"/>
    <property type="match status" value="1"/>
</dbReference>
<keyword evidence="3" id="KW-1185">Reference proteome</keyword>
<reference evidence="2" key="1">
    <citation type="submission" date="2021-04" db="EMBL/GenBank/DDBJ databases">
        <title>Oceanospirillales bacteria with DddD are important DMSP degraders in coastal seawater.</title>
        <authorList>
            <person name="Liu J."/>
        </authorList>
    </citation>
    <scope>NUCLEOTIDE SEQUENCE</scope>
    <source>
        <strain evidence="2">D13-4</strain>
    </source>
</reference>
<name>A0ABY5H4I8_9PSED</name>
<keyword evidence="1" id="KW-1133">Transmembrane helix</keyword>
<dbReference type="EMBL" id="CP073346">
    <property type="protein sequence ID" value="UTW07201.1"/>
    <property type="molecule type" value="Genomic_DNA"/>
</dbReference>
<protein>
    <submittedName>
        <fullName evidence="2">DUF1294 domain-containing protein</fullName>
    </submittedName>
</protein>
<keyword evidence="1" id="KW-0472">Membrane</keyword>
<feature type="transmembrane region" description="Helical" evidence="1">
    <location>
        <begin position="82"/>
        <end position="102"/>
    </location>
</feature>
<keyword evidence="1" id="KW-0812">Transmembrane</keyword>
<dbReference type="InterPro" id="IPR010718">
    <property type="entry name" value="DUF1294"/>
</dbReference>
<proteinExistence type="predicted"/>
<evidence type="ECO:0000313" key="2">
    <source>
        <dbReference type="EMBL" id="UTW07201.1"/>
    </source>
</evidence>
<feature type="transmembrane region" description="Helical" evidence="1">
    <location>
        <begin position="150"/>
        <end position="171"/>
    </location>
</feature>
<evidence type="ECO:0000313" key="3">
    <source>
        <dbReference type="Proteomes" id="UP001059672"/>
    </source>
</evidence>
<sequence>MRLLPMGAGALWLLSARVQGQGTVHRCLQPDGVVLYSDQACSMAHSNLALSVSGYASYPPMLRGLAKLWHEQLQPLFGGIEVLPYLALLYGLMSLVCFVAYYRDKQFAMRGARRTPEARLHLYELFGGWPGGLLAQRMIRHKNRKLGYQVRFWLIVLSHLLVAAAVLWLAYWPESRLALL</sequence>